<dbReference type="AlphaFoldDB" id="A0A9D4KU75"/>
<protein>
    <submittedName>
        <fullName evidence="1">Uncharacterized protein</fullName>
    </submittedName>
</protein>
<comment type="caution">
    <text evidence="1">The sequence shown here is derived from an EMBL/GenBank/DDBJ whole genome shotgun (WGS) entry which is preliminary data.</text>
</comment>
<sequence>MVIRIRDYIAGPLEDGTISHGHKKTGLYRRVIRIQDYIALVIRRRDYIAGSYEDWTISQGHKKAGLYRRTIIRRDYIAGS</sequence>
<proteinExistence type="predicted"/>
<reference evidence="1" key="2">
    <citation type="submission" date="2020-11" db="EMBL/GenBank/DDBJ databases">
        <authorList>
            <person name="McCartney M.A."/>
            <person name="Auch B."/>
            <person name="Kono T."/>
            <person name="Mallez S."/>
            <person name="Becker A."/>
            <person name="Gohl D.M."/>
            <person name="Silverstein K.A.T."/>
            <person name="Koren S."/>
            <person name="Bechman K.B."/>
            <person name="Herman A."/>
            <person name="Abrahante J.E."/>
            <person name="Garbe J."/>
        </authorList>
    </citation>
    <scope>NUCLEOTIDE SEQUENCE</scope>
    <source>
        <strain evidence="1">Duluth1</strain>
        <tissue evidence="1">Whole animal</tissue>
    </source>
</reference>
<keyword evidence="2" id="KW-1185">Reference proteome</keyword>
<accession>A0A9D4KU75</accession>
<dbReference type="EMBL" id="JAIWYP010000003">
    <property type="protein sequence ID" value="KAH3845688.1"/>
    <property type="molecule type" value="Genomic_DNA"/>
</dbReference>
<name>A0A9D4KU75_DREPO</name>
<organism evidence="1 2">
    <name type="scientific">Dreissena polymorpha</name>
    <name type="common">Zebra mussel</name>
    <name type="synonym">Mytilus polymorpha</name>
    <dbReference type="NCBI Taxonomy" id="45954"/>
    <lineage>
        <taxon>Eukaryota</taxon>
        <taxon>Metazoa</taxon>
        <taxon>Spiralia</taxon>
        <taxon>Lophotrochozoa</taxon>
        <taxon>Mollusca</taxon>
        <taxon>Bivalvia</taxon>
        <taxon>Autobranchia</taxon>
        <taxon>Heteroconchia</taxon>
        <taxon>Euheterodonta</taxon>
        <taxon>Imparidentia</taxon>
        <taxon>Neoheterodontei</taxon>
        <taxon>Myida</taxon>
        <taxon>Dreissenoidea</taxon>
        <taxon>Dreissenidae</taxon>
        <taxon>Dreissena</taxon>
    </lineage>
</organism>
<gene>
    <name evidence="1" type="ORF">DPMN_087971</name>
</gene>
<reference evidence="1" key="1">
    <citation type="journal article" date="2019" name="bioRxiv">
        <title>The Genome of the Zebra Mussel, Dreissena polymorpha: A Resource for Invasive Species Research.</title>
        <authorList>
            <person name="McCartney M.A."/>
            <person name="Auch B."/>
            <person name="Kono T."/>
            <person name="Mallez S."/>
            <person name="Zhang Y."/>
            <person name="Obille A."/>
            <person name="Becker A."/>
            <person name="Abrahante J.E."/>
            <person name="Garbe J."/>
            <person name="Badalamenti J.P."/>
            <person name="Herman A."/>
            <person name="Mangelson H."/>
            <person name="Liachko I."/>
            <person name="Sullivan S."/>
            <person name="Sone E.D."/>
            <person name="Koren S."/>
            <person name="Silverstein K.A.T."/>
            <person name="Beckman K.B."/>
            <person name="Gohl D.M."/>
        </authorList>
    </citation>
    <scope>NUCLEOTIDE SEQUENCE</scope>
    <source>
        <strain evidence="1">Duluth1</strain>
        <tissue evidence="1">Whole animal</tissue>
    </source>
</reference>
<dbReference type="Proteomes" id="UP000828390">
    <property type="component" value="Unassembled WGS sequence"/>
</dbReference>
<evidence type="ECO:0000313" key="2">
    <source>
        <dbReference type="Proteomes" id="UP000828390"/>
    </source>
</evidence>
<evidence type="ECO:0000313" key="1">
    <source>
        <dbReference type="EMBL" id="KAH3845688.1"/>
    </source>
</evidence>